<evidence type="ECO:0000313" key="3">
    <source>
        <dbReference type="EMBL" id="CAL1158821.1"/>
    </source>
</evidence>
<gene>
    <name evidence="2" type="ORF">C1SCF055_LOCUS31166</name>
</gene>
<feature type="signal peptide" evidence="1">
    <location>
        <begin position="1"/>
        <end position="20"/>
    </location>
</feature>
<keyword evidence="1" id="KW-0732">Signal</keyword>
<sequence>MTARHLGHLTLLAVSLLASAQYPLVPPEISEQCLCAEEEGSGWSSEENRCLSSSVTSCLECPTRQSCAQIVDLAGDGLQIFYGDCRGGSSCVPATESSFGFAVSIAVDQQNNVYFSDQGNNRIRMLDVSQNALLTIAGTGGVGFAGDGGLGREALLRHPEGLALKPNLADGQEVYFADFLNQRLRKLVKSGTGNDWYIYTVAGTGVMATDDSCDTGCVAVQASLWNPRALAFASNQDLYFLDSGSKKIMKLSTSIGDPSQNPAAMMITFAGHGLPAGANSLEGSLWPSFRGIAKVALPGHYSVPNSALLLSA</sequence>
<feature type="non-terminal residue" evidence="2">
    <location>
        <position position="312"/>
    </location>
</feature>
<dbReference type="Gene3D" id="2.120.10.30">
    <property type="entry name" value="TolB, C-terminal domain"/>
    <property type="match status" value="2"/>
</dbReference>
<dbReference type="SUPFAM" id="SSF101898">
    <property type="entry name" value="NHL repeat"/>
    <property type="match status" value="1"/>
</dbReference>
<feature type="chain" id="PRO_5043271181" evidence="1">
    <location>
        <begin position="21"/>
        <end position="312"/>
    </location>
</feature>
<dbReference type="Proteomes" id="UP001152797">
    <property type="component" value="Unassembled WGS sequence"/>
</dbReference>
<dbReference type="EMBL" id="CAMXCT030003625">
    <property type="protein sequence ID" value="CAL4792758.1"/>
    <property type="molecule type" value="Genomic_DNA"/>
</dbReference>
<dbReference type="PANTHER" id="PTHR46388">
    <property type="entry name" value="NHL REPEAT-CONTAINING PROTEIN 2"/>
    <property type="match status" value="1"/>
</dbReference>
<evidence type="ECO:0000256" key="1">
    <source>
        <dbReference type="SAM" id="SignalP"/>
    </source>
</evidence>
<dbReference type="InterPro" id="IPR011042">
    <property type="entry name" value="6-blade_b-propeller_TolB-like"/>
</dbReference>
<evidence type="ECO:0000313" key="2">
    <source>
        <dbReference type="EMBL" id="CAI4005446.1"/>
    </source>
</evidence>
<protein>
    <submittedName>
        <fullName evidence="2">Uncharacterized protein</fullName>
    </submittedName>
</protein>
<accession>A0A9P1D9K5</accession>
<dbReference type="PANTHER" id="PTHR46388:SF2">
    <property type="entry name" value="NHL REPEAT-CONTAINING PROTEIN 2"/>
    <property type="match status" value="1"/>
</dbReference>
<reference evidence="2" key="1">
    <citation type="submission" date="2022-10" db="EMBL/GenBank/DDBJ databases">
        <authorList>
            <person name="Chen Y."/>
            <person name="Dougan E. K."/>
            <person name="Chan C."/>
            <person name="Rhodes N."/>
            <person name="Thang M."/>
        </authorList>
    </citation>
    <scope>NUCLEOTIDE SEQUENCE</scope>
</reference>
<dbReference type="EMBL" id="CAMXCT010003625">
    <property type="protein sequence ID" value="CAI4005446.1"/>
    <property type="molecule type" value="Genomic_DNA"/>
</dbReference>
<dbReference type="EMBL" id="CAMXCT020003625">
    <property type="protein sequence ID" value="CAL1158821.1"/>
    <property type="molecule type" value="Genomic_DNA"/>
</dbReference>
<keyword evidence="4" id="KW-1185">Reference proteome</keyword>
<dbReference type="OrthoDB" id="425670at2759"/>
<proteinExistence type="predicted"/>
<reference evidence="3" key="2">
    <citation type="submission" date="2024-04" db="EMBL/GenBank/DDBJ databases">
        <authorList>
            <person name="Chen Y."/>
            <person name="Shah S."/>
            <person name="Dougan E. K."/>
            <person name="Thang M."/>
            <person name="Chan C."/>
        </authorList>
    </citation>
    <scope>NUCLEOTIDE SEQUENCE [LARGE SCALE GENOMIC DNA]</scope>
</reference>
<name>A0A9P1D9K5_9DINO</name>
<evidence type="ECO:0000313" key="4">
    <source>
        <dbReference type="Proteomes" id="UP001152797"/>
    </source>
</evidence>
<comment type="caution">
    <text evidence="2">The sequence shown here is derived from an EMBL/GenBank/DDBJ whole genome shotgun (WGS) entry which is preliminary data.</text>
</comment>
<organism evidence="2">
    <name type="scientific">Cladocopium goreaui</name>
    <dbReference type="NCBI Taxonomy" id="2562237"/>
    <lineage>
        <taxon>Eukaryota</taxon>
        <taxon>Sar</taxon>
        <taxon>Alveolata</taxon>
        <taxon>Dinophyceae</taxon>
        <taxon>Suessiales</taxon>
        <taxon>Symbiodiniaceae</taxon>
        <taxon>Cladocopium</taxon>
    </lineage>
</organism>
<dbReference type="AlphaFoldDB" id="A0A9P1D9K5"/>